<dbReference type="AlphaFoldDB" id="A0A845S962"/>
<dbReference type="Pfam" id="PF12796">
    <property type="entry name" value="Ank_2"/>
    <property type="match status" value="2"/>
</dbReference>
<reference evidence="4 5" key="1">
    <citation type="submission" date="2019-12" db="EMBL/GenBank/DDBJ databases">
        <authorList>
            <person name="Lee S.D."/>
        </authorList>
    </citation>
    <scope>NUCLEOTIDE SEQUENCE [LARGE SCALE GENOMIC DNA]</scope>
    <source>
        <strain evidence="4 5">SAP-6</strain>
    </source>
</reference>
<evidence type="ECO:0000313" key="5">
    <source>
        <dbReference type="Proteomes" id="UP000461443"/>
    </source>
</evidence>
<dbReference type="PROSITE" id="PS50088">
    <property type="entry name" value="ANK_REPEAT"/>
    <property type="match status" value="5"/>
</dbReference>
<evidence type="ECO:0000256" key="3">
    <source>
        <dbReference type="PROSITE-ProRule" id="PRU00023"/>
    </source>
</evidence>
<dbReference type="Pfam" id="PF00023">
    <property type="entry name" value="Ank"/>
    <property type="match status" value="1"/>
</dbReference>
<dbReference type="InterPro" id="IPR051070">
    <property type="entry name" value="NF-kappa-B_inhibitor"/>
</dbReference>
<evidence type="ECO:0000256" key="2">
    <source>
        <dbReference type="ARBA" id="ARBA00023043"/>
    </source>
</evidence>
<dbReference type="PANTHER" id="PTHR46680:SF3">
    <property type="entry name" value="NF-KAPPA-B INHIBITOR CACTUS"/>
    <property type="match status" value="1"/>
</dbReference>
<keyword evidence="1" id="KW-0677">Repeat</keyword>
<feature type="repeat" description="ANK" evidence="3">
    <location>
        <begin position="420"/>
        <end position="452"/>
    </location>
</feature>
<feature type="repeat" description="ANK" evidence="3">
    <location>
        <begin position="124"/>
        <end position="156"/>
    </location>
</feature>
<dbReference type="GO" id="GO:0005829">
    <property type="term" value="C:cytosol"/>
    <property type="evidence" value="ECO:0007669"/>
    <property type="project" value="TreeGrafter"/>
</dbReference>
<sequence length="511" mass="54623">MNGGVYSCLSSDNVTCAPANFSGLTYHGFPRIWDVLRNVSNRASAAGNAAVTLPVSSVGTPPVTIQENYRYNAAQETVLNSDEVTEALLVYKDEIMYAGHYTENRAKRESELEAALAFANDNPYGEVPLIYAVSVGMEAVIKIFLSQGVDVETVATRWPHKGMLPIHVAAVNNQSGVIELLLGHGAGINTRWMGMTALMLSEEFEQSDISISRLLLDKGIELNAKDFGGNTALMYAARLNLYDHFMAILAKGADPLAVNNRGETVFMVAARAGDTRIVDFLLMQGANVNETDNTGSTAMDFATSKHDLDMLAILMKALWRNNVTSAPAAAEATTAMYMTSASPAAVPEPSRGRPRFSMTPGSVPGAFLTQTPPPRGINDIIPDKSDENMTLVMLAARNDDIGSLDALLAKNADIDEANDMGRTALMQCAERGSLVTVNALLARGANVTLTDAKGHAAVFYAAQSDHTPVVELLRHHIAATSGATGLPGKWIITIISKARQIGACLPRLIGL</sequence>
<keyword evidence="2 3" id="KW-0040">ANK repeat</keyword>
<dbReference type="PROSITE" id="PS50297">
    <property type="entry name" value="ANK_REP_REGION"/>
    <property type="match status" value="3"/>
</dbReference>
<evidence type="ECO:0000313" key="4">
    <source>
        <dbReference type="EMBL" id="NDL61260.1"/>
    </source>
</evidence>
<accession>A0A845S962</accession>
<keyword evidence="5" id="KW-1185">Reference proteome</keyword>
<dbReference type="InterPro" id="IPR002110">
    <property type="entry name" value="Ankyrin_rpt"/>
</dbReference>
<feature type="repeat" description="ANK" evidence="3">
    <location>
        <begin position="261"/>
        <end position="293"/>
    </location>
</feature>
<dbReference type="GO" id="GO:0071356">
    <property type="term" value="P:cellular response to tumor necrosis factor"/>
    <property type="evidence" value="ECO:0007669"/>
    <property type="project" value="TreeGrafter"/>
</dbReference>
<comment type="caution">
    <text evidence="4">The sequence shown here is derived from an EMBL/GenBank/DDBJ whole genome shotgun (WGS) entry which is preliminary data.</text>
</comment>
<dbReference type="Proteomes" id="UP000461443">
    <property type="component" value="Unassembled WGS sequence"/>
</dbReference>
<reference evidence="4 5" key="2">
    <citation type="submission" date="2020-02" db="EMBL/GenBank/DDBJ databases">
        <title>The new genus of Enterobacteriales.</title>
        <authorList>
            <person name="Kim I.S."/>
        </authorList>
    </citation>
    <scope>NUCLEOTIDE SEQUENCE [LARGE SCALE GENOMIC DNA]</scope>
    <source>
        <strain evidence="4 5">SAP-6</strain>
    </source>
</reference>
<dbReference type="EMBL" id="WUBS01000001">
    <property type="protein sequence ID" value="NDL61260.1"/>
    <property type="molecule type" value="Genomic_DNA"/>
</dbReference>
<evidence type="ECO:0000256" key="1">
    <source>
        <dbReference type="ARBA" id="ARBA00022737"/>
    </source>
</evidence>
<proteinExistence type="predicted"/>
<dbReference type="PANTHER" id="PTHR46680">
    <property type="entry name" value="NF-KAPPA-B INHIBITOR ALPHA"/>
    <property type="match status" value="1"/>
</dbReference>
<feature type="repeat" description="ANK" evidence="3">
    <location>
        <begin position="161"/>
        <end position="193"/>
    </location>
</feature>
<organism evidence="4 5">
    <name type="scientific">Acerihabitans arboris</name>
    <dbReference type="NCBI Taxonomy" id="2691583"/>
    <lineage>
        <taxon>Bacteria</taxon>
        <taxon>Pseudomonadati</taxon>
        <taxon>Pseudomonadota</taxon>
        <taxon>Gammaproteobacteria</taxon>
        <taxon>Enterobacterales</taxon>
        <taxon>Pectobacteriaceae</taxon>
        <taxon>Acerihabitans</taxon>
    </lineage>
</organism>
<feature type="repeat" description="ANK" evidence="3">
    <location>
        <begin position="193"/>
        <end position="227"/>
    </location>
</feature>
<name>A0A845S962_9GAMM</name>
<dbReference type="InterPro" id="IPR036770">
    <property type="entry name" value="Ankyrin_rpt-contain_sf"/>
</dbReference>
<dbReference type="SUPFAM" id="SSF48403">
    <property type="entry name" value="Ankyrin repeat"/>
    <property type="match status" value="2"/>
</dbReference>
<protein>
    <submittedName>
        <fullName evidence="4">Uncharacterized protein</fullName>
    </submittedName>
</protein>
<dbReference type="Gene3D" id="1.25.40.20">
    <property type="entry name" value="Ankyrin repeat-containing domain"/>
    <property type="match status" value="2"/>
</dbReference>
<gene>
    <name evidence="4" type="ORF">GRH90_00540</name>
</gene>
<dbReference type="SMART" id="SM00248">
    <property type="entry name" value="ANK"/>
    <property type="match status" value="9"/>
</dbReference>
<dbReference type="GO" id="GO:0051059">
    <property type="term" value="F:NF-kappaB binding"/>
    <property type="evidence" value="ECO:0007669"/>
    <property type="project" value="TreeGrafter"/>
</dbReference>